<accession>A0A2J0YT00</accession>
<name>A0A2J0YT00_RHIML</name>
<dbReference type="AlphaFoldDB" id="A0A2J0YT00"/>
<reference evidence="2 3" key="1">
    <citation type="submission" date="2017-06" db="EMBL/GenBank/DDBJ databases">
        <title>Ensifer strains isolated from leguminous trees and herbs display diverse denitrification phenotypes with some acting as strong N2O sinks.</title>
        <authorList>
            <person name="Woliy K."/>
            <person name="Mania D."/>
            <person name="Bakken L.R."/>
            <person name="Frostegard A."/>
        </authorList>
    </citation>
    <scope>NUCLEOTIDE SEQUENCE [LARGE SCALE GENOMIC DNA]</scope>
    <source>
        <strain evidence="2 3">AC50a</strain>
    </source>
</reference>
<proteinExistence type="predicted"/>
<evidence type="ECO:0000313" key="3">
    <source>
        <dbReference type="Proteomes" id="UP000231987"/>
    </source>
</evidence>
<dbReference type="EMBL" id="NJGD01000038">
    <property type="protein sequence ID" value="PJR08732.1"/>
    <property type="molecule type" value="Genomic_DNA"/>
</dbReference>
<evidence type="ECO:0000256" key="1">
    <source>
        <dbReference type="SAM" id="MobiDB-lite"/>
    </source>
</evidence>
<comment type="caution">
    <text evidence="2">The sequence shown here is derived from an EMBL/GenBank/DDBJ whole genome shotgun (WGS) entry which is preliminary data.</text>
</comment>
<feature type="region of interest" description="Disordered" evidence="1">
    <location>
        <begin position="182"/>
        <end position="217"/>
    </location>
</feature>
<gene>
    <name evidence="2" type="ORF">CEJ86_32450</name>
</gene>
<protein>
    <submittedName>
        <fullName evidence="2">Uncharacterized protein</fullName>
    </submittedName>
</protein>
<feature type="non-terminal residue" evidence="2">
    <location>
        <position position="1"/>
    </location>
</feature>
<dbReference type="Proteomes" id="UP000231987">
    <property type="component" value="Unassembled WGS sequence"/>
</dbReference>
<organism evidence="2 3">
    <name type="scientific">Rhizobium meliloti</name>
    <name type="common">Ensifer meliloti</name>
    <name type="synonym">Sinorhizobium meliloti</name>
    <dbReference type="NCBI Taxonomy" id="382"/>
    <lineage>
        <taxon>Bacteria</taxon>
        <taxon>Pseudomonadati</taxon>
        <taxon>Pseudomonadota</taxon>
        <taxon>Alphaproteobacteria</taxon>
        <taxon>Hyphomicrobiales</taxon>
        <taxon>Rhizobiaceae</taxon>
        <taxon>Sinorhizobium/Ensifer group</taxon>
        <taxon>Sinorhizobium</taxon>
    </lineage>
</organism>
<sequence length="462" mass="48436">PATSHPKIKLALGQDGLTEVQRLGTLIETFGKRQGRKPFLVRDGVLHIGVGRAIPFKGAKASGKVLRVSAANGLIGYAETQSTPRDPKFDFAKAFEAGNLTATPEMRRNFRLDLVGAPQIHPGDVVAFPPSKDPKSPAPIELAGSEDWNKAIELYVASVSHRIEPNAGFMTTVTGVEVETSGGRSTSIWDVPSGAPVKASSRGARSLDDGTPEGALSNSVSQAVERALADYSLAEAAEVASTVPASGGDSSLLPLASNLIVGVSDQPSHMRRSAINGLYRNGDGGVMFSVPYVSPFAWGPFGLVLPRYPGTRVMLLPAHGEAEDAVDIGALWHGPADDNAARPSNAEPGDWWLKLPAKVEMKGPADVVAAPISPPPDALATNDLTDANGNRIIEVGQLVIRVGKEALKKGSERPAADNRAEAIVIEQKDGGALITIEADGKITIKAKNVAVEVSGTMDVKKV</sequence>
<evidence type="ECO:0000313" key="2">
    <source>
        <dbReference type="EMBL" id="PJR08732.1"/>
    </source>
</evidence>